<dbReference type="Proteomes" id="UP001314170">
    <property type="component" value="Unassembled WGS sequence"/>
</dbReference>
<protein>
    <submittedName>
        <fullName evidence="2">Uncharacterized protein</fullName>
    </submittedName>
</protein>
<name>A0AAV1RW34_9ROSI</name>
<keyword evidence="1" id="KW-1133">Transmembrane helix</keyword>
<evidence type="ECO:0000313" key="3">
    <source>
        <dbReference type="Proteomes" id="UP001314170"/>
    </source>
</evidence>
<feature type="transmembrane region" description="Helical" evidence="1">
    <location>
        <begin position="48"/>
        <end position="71"/>
    </location>
</feature>
<evidence type="ECO:0000313" key="2">
    <source>
        <dbReference type="EMBL" id="CAK7340890.1"/>
    </source>
</evidence>
<keyword evidence="1" id="KW-0812">Transmembrane</keyword>
<proteinExistence type="predicted"/>
<accession>A0AAV1RW34</accession>
<evidence type="ECO:0000256" key="1">
    <source>
        <dbReference type="SAM" id="Phobius"/>
    </source>
</evidence>
<reference evidence="2 3" key="1">
    <citation type="submission" date="2024-01" db="EMBL/GenBank/DDBJ databases">
        <authorList>
            <person name="Waweru B."/>
        </authorList>
    </citation>
    <scope>NUCLEOTIDE SEQUENCE [LARGE SCALE GENOMIC DNA]</scope>
</reference>
<dbReference type="EMBL" id="CAWUPB010001160">
    <property type="protein sequence ID" value="CAK7340890.1"/>
    <property type="molecule type" value="Genomic_DNA"/>
</dbReference>
<keyword evidence="3" id="KW-1185">Reference proteome</keyword>
<keyword evidence="1" id="KW-0472">Membrane</keyword>
<sequence>MKDFRMLILNVNGRAEVSPINSESAQTPFYSCMSLIENLTTILKMVKLSTFCCLFVLLLFAFGNGLFFISYEKLVLKAETRDCHKVWTCKGENRCWEDCKNRHSGTGLCDLYTAPPVPKQCFCAYKC</sequence>
<organism evidence="2 3">
    <name type="scientific">Dovyalis caffra</name>
    <dbReference type="NCBI Taxonomy" id="77055"/>
    <lineage>
        <taxon>Eukaryota</taxon>
        <taxon>Viridiplantae</taxon>
        <taxon>Streptophyta</taxon>
        <taxon>Embryophyta</taxon>
        <taxon>Tracheophyta</taxon>
        <taxon>Spermatophyta</taxon>
        <taxon>Magnoliopsida</taxon>
        <taxon>eudicotyledons</taxon>
        <taxon>Gunneridae</taxon>
        <taxon>Pentapetalae</taxon>
        <taxon>rosids</taxon>
        <taxon>fabids</taxon>
        <taxon>Malpighiales</taxon>
        <taxon>Salicaceae</taxon>
        <taxon>Flacourtieae</taxon>
        <taxon>Dovyalis</taxon>
    </lineage>
</organism>
<gene>
    <name evidence="2" type="ORF">DCAF_LOCUS15979</name>
</gene>
<comment type="caution">
    <text evidence="2">The sequence shown here is derived from an EMBL/GenBank/DDBJ whole genome shotgun (WGS) entry which is preliminary data.</text>
</comment>
<dbReference type="AlphaFoldDB" id="A0AAV1RW34"/>